<dbReference type="NCBIfam" id="TIGR04131">
    <property type="entry name" value="Bac_Flav_CTERM"/>
    <property type="match status" value="1"/>
</dbReference>
<gene>
    <name evidence="1" type="ORF">GCM10022409_01730</name>
</gene>
<dbReference type="InterPro" id="IPR026341">
    <property type="entry name" value="T9SS_type_B"/>
</dbReference>
<evidence type="ECO:0008006" key="3">
    <source>
        <dbReference type="Google" id="ProtNLM"/>
    </source>
</evidence>
<dbReference type="Proteomes" id="UP001501469">
    <property type="component" value="Unassembled WGS sequence"/>
</dbReference>
<evidence type="ECO:0000313" key="2">
    <source>
        <dbReference type="Proteomes" id="UP001501469"/>
    </source>
</evidence>
<dbReference type="EMBL" id="BAABDK010000001">
    <property type="protein sequence ID" value="GAA4021678.1"/>
    <property type="molecule type" value="Genomic_DNA"/>
</dbReference>
<dbReference type="RefSeq" id="WP_345049176.1">
    <property type="nucleotide sequence ID" value="NZ_BAABDK010000001.1"/>
</dbReference>
<sequence>MLWLGGAGAVRAQSCLSPSPPACTFEAIDDNGLSVTALCVGKRVKFQPCPTRDVRIYDNPIYYGVLPGLGNTFPACTPNRIYPYFYTPTLAEVGMVTVSELGNEAGVSKYFIRTFRVYDTSPPPFTIAPCPTGSALVTVTDTKFDAYLVQAGSGPAQPILRNQATVLAVPAGATSITVTGRYTITEACESSNTQTIRATAAPVTPRFSSLTLAGPLPGGAATLAVGNLPADYQYSLQIADATAPGGFRDVATVSPGSTTISLPAPAAGCYRIFRTDLCGTSPAASPLICTLSLSGSSTSNRNQLLLADAGAGNTYTVTRNGQLITTLTSIPGGLEDADVQCGSTYTYVVTARQPGGGDAISNQVRITTVSALPPQQPKLVASFNLRNVVELMPLLSPPALPAGSSLRYSRTTGTATTDFGTATTLRAPRDSADLGALRAALPCYTVRLLDVCGNASPPSAPACPSLLTAEPAGPDGTAATLTWTPFSGPDASQPVSYLLQRLAPDGTVRSTQPVSGGSYSDLAPPTDQTIRYRLQISGAGLPTGTFSYSNLASVTRTPSLTIPTAFTPNGDGLNDVLEVKGRFLGNYTFVVVDRNGQEVFRGRQRSDVWDGRIAGHAPVPGSYVWRFQQTADDGQPFSRSGAVTILK</sequence>
<protein>
    <recommendedName>
        <fullName evidence="3">Fibronectin type-III domain-containing protein</fullName>
    </recommendedName>
</protein>
<name>A0ABP7T695_9BACT</name>
<comment type="caution">
    <text evidence="1">The sequence shown here is derived from an EMBL/GenBank/DDBJ whole genome shotgun (WGS) entry which is preliminary data.</text>
</comment>
<evidence type="ECO:0000313" key="1">
    <source>
        <dbReference type="EMBL" id="GAA4021678.1"/>
    </source>
</evidence>
<proteinExistence type="predicted"/>
<organism evidence="1 2">
    <name type="scientific">Hymenobacter glaciei</name>
    <dbReference type="NCBI Taxonomy" id="877209"/>
    <lineage>
        <taxon>Bacteria</taxon>
        <taxon>Pseudomonadati</taxon>
        <taxon>Bacteroidota</taxon>
        <taxon>Cytophagia</taxon>
        <taxon>Cytophagales</taxon>
        <taxon>Hymenobacteraceae</taxon>
        <taxon>Hymenobacter</taxon>
    </lineage>
</organism>
<dbReference type="Pfam" id="PF13585">
    <property type="entry name" value="CHU_C"/>
    <property type="match status" value="1"/>
</dbReference>
<reference evidence="2" key="1">
    <citation type="journal article" date="2019" name="Int. J. Syst. Evol. Microbiol.">
        <title>The Global Catalogue of Microorganisms (GCM) 10K type strain sequencing project: providing services to taxonomists for standard genome sequencing and annotation.</title>
        <authorList>
            <consortium name="The Broad Institute Genomics Platform"/>
            <consortium name="The Broad Institute Genome Sequencing Center for Infectious Disease"/>
            <person name="Wu L."/>
            <person name="Ma J."/>
        </authorList>
    </citation>
    <scope>NUCLEOTIDE SEQUENCE [LARGE SCALE GENOMIC DNA]</scope>
    <source>
        <strain evidence="2">JCM 17225</strain>
    </source>
</reference>
<accession>A0ABP7T695</accession>
<keyword evidence="2" id="KW-1185">Reference proteome</keyword>